<comment type="similarity">
    <text evidence="3">Belongs to the p53 family.</text>
</comment>
<dbReference type="GO" id="GO:0005634">
    <property type="term" value="C:nucleus"/>
    <property type="evidence" value="ECO:0007669"/>
    <property type="project" value="UniProtKB-SubCell"/>
</dbReference>
<dbReference type="InterPro" id="IPR011615">
    <property type="entry name" value="p53_DNA-bd"/>
</dbReference>
<evidence type="ECO:0000313" key="14">
    <source>
        <dbReference type="EMBL" id="JAP62761.1"/>
    </source>
</evidence>
<feature type="non-terminal residue" evidence="14">
    <location>
        <position position="393"/>
    </location>
</feature>
<dbReference type="GO" id="GO:0000981">
    <property type="term" value="F:DNA-binding transcription factor activity, RNA polymerase II-specific"/>
    <property type="evidence" value="ECO:0007669"/>
    <property type="project" value="TreeGrafter"/>
</dbReference>
<keyword evidence="7" id="KW-0805">Transcription regulation</keyword>
<evidence type="ECO:0000256" key="11">
    <source>
        <dbReference type="ARBA" id="ARBA00023242"/>
    </source>
</evidence>
<name>A0A0V0JB15_SCHSO</name>
<keyword evidence="11" id="KW-0539">Nucleus</keyword>
<dbReference type="GO" id="GO:0000978">
    <property type="term" value="F:RNA polymerase II cis-regulatory region sequence-specific DNA binding"/>
    <property type="evidence" value="ECO:0007669"/>
    <property type="project" value="TreeGrafter"/>
</dbReference>
<evidence type="ECO:0000256" key="10">
    <source>
        <dbReference type="ARBA" id="ARBA00023163"/>
    </source>
</evidence>
<comment type="cofactor">
    <cofactor evidence="1">
        <name>Zn(2+)</name>
        <dbReference type="ChEBI" id="CHEBI:29105"/>
    </cofactor>
</comment>
<keyword evidence="10" id="KW-0804">Transcription</keyword>
<evidence type="ECO:0000256" key="5">
    <source>
        <dbReference type="ARBA" id="ARBA00022723"/>
    </source>
</evidence>
<dbReference type="InterPro" id="IPR008967">
    <property type="entry name" value="p53-like_TF_DNA-bd_sf"/>
</dbReference>
<keyword evidence="9" id="KW-0010">Activator</keyword>
<dbReference type="PANTHER" id="PTHR11447:SF16">
    <property type="entry name" value="P53 PROTEIN LONG FORM VARIANT 1"/>
    <property type="match status" value="1"/>
</dbReference>
<feature type="region of interest" description="Disordered" evidence="12">
    <location>
        <begin position="298"/>
        <end position="330"/>
    </location>
</feature>
<evidence type="ECO:0000256" key="7">
    <source>
        <dbReference type="ARBA" id="ARBA00023015"/>
    </source>
</evidence>
<keyword evidence="6" id="KW-0862">Zinc</keyword>
<evidence type="ECO:0000256" key="6">
    <source>
        <dbReference type="ARBA" id="ARBA00022833"/>
    </source>
</evidence>
<evidence type="ECO:0000256" key="12">
    <source>
        <dbReference type="SAM" id="MobiDB-lite"/>
    </source>
</evidence>
<feature type="non-terminal residue" evidence="14">
    <location>
        <position position="1"/>
    </location>
</feature>
<gene>
    <name evidence="14" type="ORF">TR120410</name>
</gene>
<proteinExistence type="inferred from homology"/>
<feature type="domain" description="p53 DNA-binding" evidence="13">
    <location>
        <begin position="86"/>
        <end position="290"/>
    </location>
</feature>
<dbReference type="PANTHER" id="PTHR11447">
    <property type="entry name" value="CELLULAR TUMOR ANTIGEN P53"/>
    <property type="match status" value="1"/>
</dbReference>
<dbReference type="GO" id="GO:0046872">
    <property type="term" value="F:metal ion binding"/>
    <property type="evidence" value="ECO:0007669"/>
    <property type="project" value="UniProtKB-KW"/>
</dbReference>
<dbReference type="GO" id="GO:0006915">
    <property type="term" value="P:apoptotic process"/>
    <property type="evidence" value="ECO:0007669"/>
    <property type="project" value="UniProtKB-KW"/>
</dbReference>
<evidence type="ECO:0000256" key="3">
    <source>
        <dbReference type="ARBA" id="ARBA00006167"/>
    </source>
</evidence>
<evidence type="ECO:0000256" key="1">
    <source>
        <dbReference type="ARBA" id="ARBA00001947"/>
    </source>
</evidence>
<dbReference type="Pfam" id="PF00870">
    <property type="entry name" value="P53"/>
    <property type="match status" value="1"/>
</dbReference>
<protein>
    <recommendedName>
        <fullName evidence="13">p53 DNA-binding domain-containing protein</fullName>
    </recommendedName>
</protein>
<organism evidence="14">
    <name type="scientific">Schistocephalus solidus</name>
    <name type="common">Tapeworm</name>
    <dbReference type="NCBI Taxonomy" id="70667"/>
    <lineage>
        <taxon>Eukaryota</taxon>
        <taxon>Metazoa</taxon>
        <taxon>Spiralia</taxon>
        <taxon>Lophotrochozoa</taxon>
        <taxon>Platyhelminthes</taxon>
        <taxon>Cestoda</taxon>
        <taxon>Eucestoda</taxon>
        <taxon>Diphyllobothriidea</taxon>
        <taxon>Diphyllobothriidae</taxon>
        <taxon>Schistocephalus</taxon>
    </lineage>
</organism>
<evidence type="ECO:0000256" key="2">
    <source>
        <dbReference type="ARBA" id="ARBA00004123"/>
    </source>
</evidence>
<dbReference type="EMBL" id="GEEE01000464">
    <property type="protein sequence ID" value="JAP62761.1"/>
    <property type="molecule type" value="Transcribed_RNA"/>
</dbReference>
<dbReference type="SUPFAM" id="SSF49417">
    <property type="entry name" value="p53-like transcription factors"/>
    <property type="match status" value="1"/>
</dbReference>
<dbReference type="InterPro" id="IPR002117">
    <property type="entry name" value="p53_tumour_suppressor"/>
</dbReference>
<dbReference type="Gene3D" id="2.60.40.720">
    <property type="match status" value="1"/>
</dbReference>
<accession>A0A0V0JB15</accession>
<sequence>PVDAPYCSASGVNDTVLRSLFRARVFADKCLPPSHLAFLQTTCVYTLSCAMSNELDLSSNFNPHLEKFSFPVDEVAELPGPSICCPGKLRFQLVFDGDREDRGCRVFEMGGIRRLFVNLNRCFTLNATFRIPLTPMNLAIRLVPLFVSPQRWCDPVLRCANHTEASGPEKDIIKRRSFLTVSSPDTVYSFTGPKLRGDHLNLCIPINKLRSAASGVKEEDNVSSSQESLLLVTESITCRLHCFSSCFGSEERGRIELVARLEDLTGPEPIILGMDRVEVRCSATPSRDINRLRDRLLSKSCGSSEGPPATAKASPMSGPGRKNLMLTSTDSSANSQMNNHMPNSTAMVSHPPYIEVNGRRFYVVVTPSLRNYRGLQAFRDSFVNTTTKCDRPT</sequence>
<keyword evidence="5" id="KW-0479">Metal-binding</keyword>
<keyword evidence="4" id="KW-0053">Apoptosis</keyword>
<evidence type="ECO:0000259" key="13">
    <source>
        <dbReference type="Pfam" id="PF00870"/>
    </source>
</evidence>
<evidence type="ECO:0000256" key="9">
    <source>
        <dbReference type="ARBA" id="ARBA00023159"/>
    </source>
</evidence>
<evidence type="ECO:0000256" key="4">
    <source>
        <dbReference type="ARBA" id="ARBA00022703"/>
    </source>
</evidence>
<dbReference type="InterPro" id="IPR012346">
    <property type="entry name" value="p53/RUNT-type_TF_DNA-bd_sf"/>
</dbReference>
<comment type="subcellular location">
    <subcellularLocation>
        <location evidence="2">Nucleus</location>
    </subcellularLocation>
</comment>
<keyword evidence="8" id="KW-0238">DNA-binding</keyword>
<evidence type="ECO:0000256" key="8">
    <source>
        <dbReference type="ARBA" id="ARBA00023125"/>
    </source>
</evidence>
<reference evidence="14" key="1">
    <citation type="submission" date="2016-01" db="EMBL/GenBank/DDBJ databases">
        <title>Reference transcriptome for the parasite Schistocephalus solidus: insights into the molecular evolution of parasitism.</title>
        <authorList>
            <person name="Hebert F.O."/>
            <person name="Grambauer S."/>
            <person name="Barber I."/>
            <person name="Landry C.R."/>
            <person name="Aubin-Horth N."/>
        </authorList>
    </citation>
    <scope>NUCLEOTIDE SEQUENCE</scope>
</reference>
<dbReference type="AlphaFoldDB" id="A0A0V0JB15"/>